<evidence type="ECO:0000313" key="2">
    <source>
        <dbReference type="Proteomes" id="UP000032534"/>
    </source>
</evidence>
<protein>
    <submittedName>
        <fullName evidence="1">Uncharacterized protein</fullName>
    </submittedName>
</protein>
<name>A0A0D7WYL2_9BACL</name>
<accession>A0A0D7WYL2</accession>
<comment type="caution">
    <text evidence="1">The sequence shown here is derived from an EMBL/GenBank/DDBJ whole genome shotgun (WGS) entry which is preliminary data.</text>
</comment>
<sequence length="556" mass="59970">MSTQRLDQIIQIQDGKLTLTVDIFQNKALQTLINTFNNKQPLVIEEAEIVSPEGNKVTVKGKLSFMGASGEVTADFEKSGRGTVAFNLRYISATTKVSLPSLIIKSALAVKIIPDLPIEEITVRSDELQQLTMEARITTPWNLEIGSVPLTVNEIQFKLTSKGEQSFEATLKGQIDIANSTKEFVYTMPGQLDVSFDFPEIDLSRLIEAIASGIQLPWPSGFSLSLPPSKGHIKLINDSPSLHVTTNIAGVGEFLLSVFKVEQEWAVSVLIDLETPRLSSIPGLQSLAPIDSFADLSGLILYNGSKEIKLEALQTIIQGILPSTKLPDREQVLDKGLSILTGPSAIRDPIFRLLTEFLQLDTNEAGFTVSVSMPDPTTNSSIYLPFRRVEIQAGTAIDGRLGGLLRGGIVQAFLAGSVHTEIQKQPVEITVEGTAFPNGFLISGAYLGTIHFDPLPIQLSNLALMIGLSAQGIPSFGFAGTIDIEGWESSIALFINSAQPTQCMIAGSVSSLTLNDVVRLIMGQPLPDGLGQMLGSIGLSGIQALPFECLRESTHM</sequence>
<evidence type="ECO:0000313" key="1">
    <source>
        <dbReference type="EMBL" id="KJD42837.1"/>
    </source>
</evidence>
<dbReference type="RefSeq" id="WP_044648830.1">
    <property type="nucleotide sequence ID" value="NZ_JTHP01000082.1"/>
</dbReference>
<dbReference type="OrthoDB" id="680224at2"/>
<dbReference type="EMBL" id="JTHP01000082">
    <property type="protein sequence ID" value="KJD42837.1"/>
    <property type="molecule type" value="Genomic_DNA"/>
</dbReference>
<proteinExistence type="predicted"/>
<keyword evidence="2" id="KW-1185">Reference proteome</keyword>
<reference evidence="1 2" key="1">
    <citation type="submission" date="2014-11" db="EMBL/GenBank/DDBJ databases">
        <title>Draft Genome Sequences of Paenibacillus polymyxa NRRL B-30509 and Paenibacillus terrae NRRL B-30644, Strains from a Poultry Environment that Produce Tridecaptin A and Paenicidins.</title>
        <authorList>
            <person name="van Belkum M.J."/>
            <person name="Lohans C.T."/>
            <person name="Vederas J.C."/>
        </authorList>
    </citation>
    <scope>NUCLEOTIDE SEQUENCE [LARGE SCALE GENOMIC DNA]</scope>
    <source>
        <strain evidence="1 2">NRRL B-30644</strain>
    </source>
</reference>
<organism evidence="1 2">
    <name type="scientific">Paenibacillus terrae</name>
    <dbReference type="NCBI Taxonomy" id="159743"/>
    <lineage>
        <taxon>Bacteria</taxon>
        <taxon>Bacillati</taxon>
        <taxon>Bacillota</taxon>
        <taxon>Bacilli</taxon>
        <taxon>Bacillales</taxon>
        <taxon>Paenibacillaceae</taxon>
        <taxon>Paenibacillus</taxon>
    </lineage>
</organism>
<dbReference type="PATRIC" id="fig|159743.3.peg.5759"/>
<dbReference type="Proteomes" id="UP000032534">
    <property type="component" value="Unassembled WGS sequence"/>
</dbReference>
<dbReference type="AlphaFoldDB" id="A0A0D7WYL2"/>
<gene>
    <name evidence="1" type="ORF">QD47_25970</name>
</gene>